<dbReference type="InterPro" id="IPR001991">
    <property type="entry name" value="Na-dicarboxylate_symporter"/>
</dbReference>
<dbReference type="GO" id="GO:0006835">
    <property type="term" value="P:dicarboxylic acid transport"/>
    <property type="evidence" value="ECO:0007669"/>
    <property type="project" value="TreeGrafter"/>
</dbReference>
<dbReference type="Pfam" id="PF00375">
    <property type="entry name" value="SDF"/>
    <property type="match status" value="1"/>
</dbReference>
<keyword evidence="3" id="KW-1003">Cell membrane</keyword>
<dbReference type="Gene3D" id="1.10.3860.10">
    <property type="entry name" value="Sodium:dicarboxylate symporter"/>
    <property type="match status" value="1"/>
</dbReference>
<dbReference type="AlphaFoldDB" id="A0A0L0W9D1"/>
<gene>
    <name evidence="9" type="ORF">CLPU_9c00590</name>
</gene>
<feature type="transmembrane region" description="Helical" evidence="8">
    <location>
        <begin position="25"/>
        <end position="44"/>
    </location>
</feature>
<feature type="transmembrane region" description="Helical" evidence="8">
    <location>
        <begin position="93"/>
        <end position="115"/>
    </location>
</feature>
<dbReference type="EMBL" id="LGSS01000009">
    <property type="protein sequence ID" value="KNF08163.1"/>
    <property type="molecule type" value="Genomic_DNA"/>
</dbReference>
<evidence type="ECO:0000256" key="2">
    <source>
        <dbReference type="ARBA" id="ARBA00022448"/>
    </source>
</evidence>
<evidence type="ECO:0000256" key="3">
    <source>
        <dbReference type="ARBA" id="ARBA00022475"/>
    </source>
</evidence>
<feature type="transmembrane region" description="Helical" evidence="8">
    <location>
        <begin position="237"/>
        <end position="258"/>
    </location>
</feature>
<dbReference type="InterPro" id="IPR036458">
    <property type="entry name" value="Na:dicarbo_symporter_sf"/>
</dbReference>
<keyword evidence="4 8" id="KW-0812">Transmembrane</keyword>
<evidence type="ECO:0000313" key="10">
    <source>
        <dbReference type="Proteomes" id="UP000037267"/>
    </source>
</evidence>
<dbReference type="PANTHER" id="PTHR42865:SF7">
    <property type="entry name" value="PROTON_GLUTAMATE-ASPARTATE SYMPORTER"/>
    <property type="match status" value="1"/>
</dbReference>
<comment type="caution">
    <text evidence="9">The sequence shown here is derived from an EMBL/GenBank/DDBJ whole genome shotgun (WGS) entry which is preliminary data.</text>
</comment>
<keyword evidence="2" id="KW-0813">Transport</keyword>
<dbReference type="FunFam" id="1.10.3860.10:FF:000001">
    <property type="entry name" value="C4-dicarboxylate transport protein"/>
    <property type="match status" value="1"/>
</dbReference>
<dbReference type="GO" id="GO:0005886">
    <property type="term" value="C:plasma membrane"/>
    <property type="evidence" value="ECO:0007669"/>
    <property type="project" value="UniProtKB-SubCell"/>
</dbReference>
<sequence length="426" mass="45750">MYLSIFSAIIVLLFLYFLHKKKVSFGIRVFAAMAIGIAFGIIFNKNALLVGTIGDIFIRLIKMLVFPLVTTSIISSITLLESPSQLKKIGLKTVGTFLFTAIIASLIGIIVGNILNVGSGVNLVADSSFKAREIPKFTEVILDFIPSNPIQQMAEGKVLPVIIFSMFIGIAIIIEGHKRPEAVKPVKDFIKSFSEVMFRVTKIVLKFTPYGVFGIMAAMSAEYGLKTLLPLGKVIVAVYLAAILHVVLTYGSLVTFVAKVNPLRFFKKILPVQVIAFTTRSSFGSLPVTLETLTDEVKVSDKIASFVAPLGATINMDGCGGLYPAISAIFIANIFNVDLTITHYILLIVVSTLASIGTAGVPGTASIMTTVVLTSLGLPLEGLAMLLGIDAILDMARTWVNVTGDTVTALVVANSEGEFDREAFNS</sequence>
<keyword evidence="7 8" id="KW-0472">Membrane</keyword>
<keyword evidence="10" id="KW-1185">Reference proteome</keyword>
<comment type="subcellular location">
    <subcellularLocation>
        <location evidence="1">Cell membrane</location>
        <topology evidence="1">Multi-pass membrane protein</topology>
    </subcellularLocation>
</comment>
<accession>A0A0L0W9D1</accession>
<dbReference type="STRING" id="1503.CLPU_9c00590"/>
<dbReference type="PATRIC" id="fig|1503.3.peg.3339"/>
<dbReference type="Proteomes" id="UP000037267">
    <property type="component" value="Unassembled WGS sequence"/>
</dbReference>
<evidence type="ECO:0000256" key="6">
    <source>
        <dbReference type="ARBA" id="ARBA00022989"/>
    </source>
</evidence>
<evidence type="ECO:0000256" key="7">
    <source>
        <dbReference type="ARBA" id="ARBA00023136"/>
    </source>
</evidence>
<evidence type="ECO:0000256" key="4">
    <source>
        <dbReference type="ARBA" id="ARBA00022692"/>
    </source>
</evidence>
<keyword evidence="6 8" id="KW-1133">Transmembrane helix</keyword>
<evidence type="ECO:0000256" key="5">
    <source>
        <dbReference type="ARBA" id="ARBA00022847"/>
    </source>
</evidence>
<evidence type="ECO:0000256" key="8">
    <source>
        <dbReference type="SAM" id="Phobius"/>
    </source>
</evidence>
<dbReference type="PRINTS" id="PR00173">
    <property type="entry name" value="EDTRNSPORT"/>
</dbReference>
<feature type="transmembrane region" description="Helical" evidence="8">
    <location>
        <begin position="341"/>
        <end position="361"/>
    </location>
</feature>
<evidence type="ECO:0000313" key="9">
    <source>
        <dbReference type="EMBL" id="KNF08163.1"/>
    </source>
</evidence>
<keyword evidence="5" id="KW-0769">Symport</keyword>
<organism evidence="9 10">
    <name type="scientific">Gottschalkia purinilytica</name>
    <name type="common">Clostridium purinilyticum</name>
    <dbReference type="NCBI Taxonomy" id="1503"/>
    <lineage>
        <taxon>Bacteria</taxon>
        <taxon>Bacillati</taxon>
        <taxon>Bacillota</taxon>
        <taxon>Tissierellia</taxon>
        <taxon>Tissierellales</taxon>
        <taxon>Gottschalkiaceae</taxon>
        <taxon>Gottschalkia</taxon>
    </lineage>
</organism>
<dbReference type="SUPFAM" id="SSF118215">
    <property type="entry name" value="Proton glutamate symport protein"/>
    <property type="match status" value="1"/>
</dbReference>
<feature type="transmembrane region" description="Helical" evidence="8">
    <location>
        <begin position="367"/>
        <end position="389"/>
    </location>
</feature>
<feature type="transmembrane region" description="Helical" evidence="8">
    <location>
        <begin position="56"/>
        <end position="81"/>
    </location>
</feature>
<name>A0A0L0W9D1_GOTPU</name>
<protein>
    <submittedName>
        <fullName evidence="9">Sodium:dicarboxylate symporter family</fullName>
    </submittedName>
</protein>
<evidence type="ECO:0000256" key="1">
    <source>
        <dbReference type="ARBA" id="ARBA00004651"/>
    </source>
</evidence>
<dbReference type="GO" id="GO:0015293">
    <property type="term" value="F:symporter activity"/>
    <property type="evidence" value="ECO:0007669"/>
    <property type="project" value="UniProtKB-KW"/>
</dbReference>
<feature type="transmembrane region" description="Helical" evidence="8">
    <location>
        <begin position="207"/>
        <end position="225"/>
    </location>
</feature>
<proteinExistence type="predicted"/>
<dbReference type="RefSeq" id="WP_050355531.1">
    <property type="nucleotide sequence ID" value="NZ_LGSS01000009.1"/>
</dbReference>
<dbReference type="PANTHER" id="PTHR42865">
    <property type="entry name" value="PROTON/GLUTAMATE-ASPARTATE SYMPORTER"/>
    <property type="match status" value="1"/>
</dbReference>
<reference evidence="10" key="1">
    <citation type="submission" date="2015-07" db="EMBL/GenBank/DDBJ databases">
        <title>Draft genome sequence of the purine-degrading Gottschalkia purinilyticum DSM 1384 (formerly Clostridium purinilyticum).</title>
        <authorList>
            <person name="Poehlein A."/>
            <person name="Schiel-Bengelsdorf B."/>
            <person name="Bengelsdorf F.R."/>
            <person name="Daniel R."/>
            <person name="Duerre P."/>
        </authorList>
    </citation>
    <scope>NUCLEOTIDE SEQUENCE [LARGE SCALE GENOMIC DNA]</scope>
    <source>
        <strain evidence="10">DSM 1384</strain>
    </source>
</reference>
<dbReference type="OrthoDB" id="9768885at2"/>